<name>A0A7G8BJH9_9BACT</name>
<feature type="transmembrane region" description="Helical" evidence="5">
    <location>
        <begin position="162"/>
        <end position="193"/>
    </location>
</feature>
<feature type="transmembrane region" description="Helical" evidence="5">
    <location>
        <begin position="95"/>
        <end position="117"/>
    </location>
</feature>
<dbReference type="InterPro" id="IPR007016">
    <property type="entry name" value="O-antigen_ligase-rel_domated"/>
</dbReference>
<keyword evidence="3 5" id="KW-1133">Transmembrane helix</keyword>
<keyword evidence="2 5" id="KW-0812">Transmembrane</keyword>
<evidence type="ECO:0000256" key="2">
    <source>
        <dbReference type="ARBA" id="ARBA00022692"/>
    </source>
</evidence>
<feature type="transmembrane region" description="Helical" evidence="5">
    <location>
        <begin position="355"/>
        <end position="372"/>
    </location>
</feature>
<organism evidence="7 8">
    <name type="scientific">Alloacidobacterium dinghuense</name>
    <dbReference type="NCBI Taxonomy" id="2763107"/>
    <lineage>
        <taxon>Bacteria</taxon>
        <taxon>Pseudomonadati</taxon>
        <taxon>Acidobacteriota</taxon>
        <taxon>Terriglobia</taxon>
        <taxon>Terriglobales</taxon>
        <taxon>Acidobacteriaceae</taxon>
        <taxon>Alloacidobacterium</taxon>
    </lineage>
</organism>
<dbReference type="EMBL" id="CP060394">
    <property type="protein sequence ID" value="QNI32699.1"/>
    <property type="molecule type" value="Genomic_DNA"/>
</dbReference>
<feature type="transmembrane region" description="Helical" evidence="5">
    <location>
        <begin position="205"/>
        <end position="225"/>
    </location>
</feature>
<feature type="transmembrane region" description="Helical" evidence="5">
    <location>
        <begin position="39"/>
        <end position="59"/>
    </location>
</feature>
<evidence type="ECO:0000256" key="3">
    <source>
        <dbReference type="ARBA" id="ARBA00022989"/>
    </source>
</evidence>
<evidence type="ECO:0000313" key="8">
    <source>
        <dbReference type="Proteomes" id="UP000515312"/>
    </source>
</evidence>
<keyword evidence="4 5" id="KW-0472">Membrane</keyword>
<keyword evidence="7" id="KW-0436">Ligase</keyword>
<feature type="domain" description="O-antigen ligase-related" evidence="6">
    <location>
        <begin position="163"/>
        <end position="308"/>
    </location>
</feature>
<feature type="transmembrane region" description="Helical" evidence="5">
    <location>
        <begin position="138"/>
        <end position="156"/>
    </location>
</feature>
<gene>
    <name evidence="7" type="ORF">H7849_01390</name>
</gene>
<feature type="transmembrane region" description="Helical" evidence="5">
    <location>
        <begin position="12"/>
        <end position="33"/>
    </location>
</feature>
<feature type="transmembrane region" description="Helical" evidence="5">
    <location>
        <begin position="71"/>
        <end position="89"/>
    </location>
</feature>
<evidence type="ECO:0000313" key="7">
    <source>
        <dbReference type="EMBL" id="QNI32699.1"/>
    </source>
</evidence>
<dbReference type="Pfam" id="PF04932">
    <property type="entry name" value="Wzy_C"/>
    <property type="match status" value="1"/>
</dbReference>
<dbReference type="Proteomes" id="UP000515312">
    <property type="component" value="Chromosome"/>
</dbReference>
<comment type="subcellular location">
    <subcellularLocation>
        <location evidence="1">Membrane</location>
        <topology evidence="1">Multi-pass membrane protein</topology>
    </subcellularLocation>
</comment>
<dbReference type="GO" id="GO:0016020">
    <property type="term" value="C:membrane"/>
    <property type="evidence" value="ECO:0007669"/>
    <property type="project" value="UniProtKB-SubCell"/>
</dbReference>
<feature type="transmembrane region" description="Helical" evidence="5">
    <location>
        <begin position="245"/>
        <end position="267"/>
    </location>
</feature>
<dbReference type="KEGG" id="adin:H7849_01390"/>
<dbReference type="PANTHER" id="PTHR37422">
    <property type="entry name" value="TEICHURONIC ACID BIOSYNTHESIS PROTEIN TUAE"/>
    <property type="match status" value="1"/>
</dbReference>
<evidence type="ECO:0000256" key="4">
    <source>
        <dbReference type="ARBA" id="ARBA00023136"/>
    </source>
</evidence>
<reference evidence="7 8" key="1">
    <citation type="submission" date="2020-08" db="EMBL/GenBank/DDBJ databases">
        <title>Edaphobacter telluris sp. nov. and Acidobacterium dinghuensis sp. nov., two acidobacteria isolated from forest soil.</title>
        <authorList>
            <person name="Fu J."/>
            <person name="Qiu L."/>
        </authorList>
    </citation>
    <scope>NUCLEOTIDE SEQUENCE [LARGE SCALE GENOMIC DNA]</scope>
    <source>
        <strain evidence="7">4Y35</strain>
    </source>
</reference>
<dbReference type="PANTHER" id="PTHR37422:SF13">
    <property type="entry name" value="LIPOPOLYSACCHARIDE BIOSYNTHESIS PROTEIN PA4999-RELATED"/>
    <property type="match status" value="1"/>
</dbReference>
<protein>
    <submittedName>
        <fullName evidence="7">O-antigen ligase family protein</fullName>
    </submittedName>
</protein>
<feature type="transmembrane region" description="Helical" evidence="5">
    <location>
        <begin position="295"/>
        <end position="314"/>
    </location>
</feature>
<evidence type="ECO:0000256" key="1">
    <source>
        <dbReference type="ARBA" id="ARBA00004141"/>
    </source>
</evidence>
<keyword evidence="8" id="KW-1185">Reference proteome</keyword>
<feature type="transmembrane region" description="Helical" evidence="5">
    <location>
        <begin position="326"/>
        <end position="343"/>
    </location>
</feature>
<evidence type="ECO:0000259" key="6">
    <source>
        <dbReference type="Pfam" id="PF04932"/>
    </source>
</evidence>
<dbReference type="AlphaFoldDB" id="A0A7G8BJH9"/>
<accession>A0A7G8BJH9</accession>
<dbReference type="GO" id="GO:0016874">
    <property type="term" value="F:ligase activity"/>
    <property type="evidence" value="ECO:0007669"/>
    <property type="project" value="UniProtKB-KW"/>
</dbReference>
<evidence type="ECO:0000256" key="5">
    <source>
        <dbReference type="SAM" id="Phobius"/>
    </source>
</evidence>
<sequence length="395" mass="44097">MTNTAATGLSKIVGIGAQILVNGGICVLLLLHLRRLRRFAFSLQWAVFIAAFAVCSTLWSQDALTTLRRSIPFALATLFALYFASRFQTGQQLSILVSTMAVLALVTICLALFVPSIGMEASRGHFGNWQGVFTQKNACGRAMVFSSAALLSIGRVNVRRLVYFLLFSFVLVMSGSRAAWMIEGGLLFGYGLLRLLERFQPWSRALALLVAAFVVATSAIAAWMYFPVLTDLLGRDATLSGRTAIWQQVWAAILKHPMLGYGFAAFWQGMKGESYNVILALRFVVFHAHNGFLQIWLELGAVGLLLFLLSYLRAWRKLWPILQSESMRSSFWMIFVLLLVGVYDLDENTLLTFNGLFWVLYVSVLANLEILAREHMERRRFALGPAKLAACLRTP</sequence>
<dbReference type="InterPro" id="IPR051533">
    <property type="entry name" value="WaaL-like"/>
</dbReference>
<dbReference type="RefSeq" id="WP_186743653.1">
    <property type="nucleotide sequence ID" value="NZ_CP060394.1"/>
</dbReference>
<proteinExistence type="predicted"/>